<dbReference type="Proteomes" id="UP000500938">
    <property type="component" value="Chromosome"/>
</dbReference>
<name>A0A6M4INY9_9BACT</name>
<proteinExistence type="predicted"/>
<dbReference type="InterPro" id="IPR052928">
    <property type="entry name" value="Desiccation-related_membrane"/>
</dbReference>
<dbReference type="InterPro" id="IPR024623">
    <property type="entry name" value="YtxH"/>
</dbReference>
<dbReference type="PANTHER" id="PTHR35792">
    <property type="entry name" value="GENERAL STRESS PROTEIN"/>
    <property type="match status" value="1"/>
</dbReference>
<dbReference type="Pfam" id="PF12732">
    <property type="entry name" value="YtxH"/>
    <property type="match status" value="1"/>
</dbReference>
<feature type="region of interest" description="Disordered" evidence="1">
    <location>
        <begin position="123"/>
        <end position="173"/>
    </location>
</feature>
<evidence type="ECO:0000256" key="2">
    <source>
        <dbReference type="SAM" id="Phobius"/>
    </source>
</evidence>
<feature type="compositionally biased region" description="Basic and acidic residues" evidence="1">
    <location>
        <begin position="123"/>
        <end position="149"/>
    </location>
</feature>
<feature type="transmembrane region" description="Helical" evidence="2">
    <location>
        <begin position="20"/>
        <end position="42"/>
    </location>
</feature>
<feature type="compositionally biased region" description="Low complexity" evidence="1">
    <location>
        <begin position="160"/>
        <end position="173"/>
    </location>
</feature>
<accession>A0A6M4INY9</accession>
<dbReference type="AlphaFoldDB" id="A0A6M4INY9"/>
<gene>
    <name evidence="3" type="ORF">HKW67_09065</name>
</gene>
<keyword evidence="2" id="KW-0472">Membrane</keyword>
<evidence type="ECO:0000256" key="1">
    <source>
        <dbReference type="SAM" id="MobiDB-lite"/>
    </source>
</evidence>
<keyword evidence="2" id="KW-1133">Transmembrane helix</keyword>
<evidence type="ECO:0000313" key="4">
    <source>
        <dbReference type="Proteomes" id="UP000500938"/>
    </source>
</evidence>
<reference evidence="3 4" key="1">
    <citation type="submission" date="2020-05" db="EMBL/GenBank/DDBJ databases">
        <title>Complete genome sequence of Gemmatimonas greenlandica TET16.</title>
        <authorList>
            <person name="Zeng Y."/>
        </authorList>
    </citation>
    <scope>NUCLEOTIDE SEQUENCE [LARGE SCALE GENOMIC DNA]</scope>
    <source>
        <strain evidence="3 4">TET16</strain>
    </source>
</reference>
<dbReference type="KEGG" id="ggr:HKW67_09065"/>
<dbReference type="PANTHER" id="PTHR35792:SF2">
    <property type="entry name" value="GENERAL STRESS PROTEIN"/>
    <property type="match status" value="1"/>
</dbReference>
<keyword evidence="4" id="KW-1185">Reference proteome</keyword>
<keyword evidence="2" id="KW-0812">Transmembrane</keyword>
<evidence type="ECO:0000313" key="3">
    <source>
        <dbReference type="EMBL" id="QJR35648.1"/>
    </source>
</evidence>
<protein>
    <submittedName>
        <fullName evidence="3">YtxH domain-containing protein</fullName>
    </submittedName>
</protein>
<sequence length="173" mass="18523">MARYDEYDDDRVVVIERENGANGIGTFLLGLAIGAGAALLFAPASGAETRQRLQDEARRAGRKVKDMTDEFGEKVADTVEKSRFQFDEQVGRARDAVNSRVQAVGDAVSAGRDAAAQARSELERAVADSKRAYADSRRAYRDHGRRQGPDDTAAPDDMVSSSGEESAGAPGEG</sequence>
<organism evidence="3 4">
    <name type="scientific">Gemmatimonas groenlandica</name>
    <dbReference type="NCBI Taxonomy" id="2732249"/>
    <lineage>
        <taxon>Bacteria</taxon>
        <taxon>Pseudomonadati</taxon>
        <taxon>Gemmatimonadota</taxon>
        <taxon>Gemmatimonadia</taxon>
        <taxon>Gemmatimonadales</taxon>
        <taxon>Gemmatimonadaceae</taxon>
        <taxon>Gemmatimonas</taxon>
    </lineage>
</organism>
<dbReference type="EMBL" id="CP053085">
    <property type="protein sequence ID" value="QJR35648.1"/>
    <property type="molecule type" value="Genomic_DNA"/>
</dbReference>
<dbReference type="RefSeq" id="WP_171225079.1">
    <property type="nucleotide sequence ID" value="NZ_CP053085.1"/>
</dbReference>